<organism evidence="1 2">
    <name type="scientific">Glossina palpalis gambiensis</name>
    <dbReference type="NCBI Taxonomy" id="67801"/>
    <lineage>
        <taxon>Eukaryota</taxon>
        <taxon>Metazoa</taxon>
        <taxon>Ecdysozoa</taxon>
        <taxon>Arthropoda</taxon>
        <taxon>Hexapoda</taxon>
        <taxon>Insecta</taxon>
        <taxon>Pterygota</taxon>
        <taxon>Neoptera</taxon>
        <taxon>Endopterygota</taxon>
        <taxon>Diptera</taxon>
        <taxon>Brachycera</taxon>
        <taxon>Muscomorpha</taxon>
        <taxon>Hippoboscoidea</taxon>
        <taxon>Glossinidae</taxon>
        <taxon>Glossina</taxon>
    </lineage>
</organism>
<sequence>MTFWPNVRVLYDTMSTGAGKSSARIGDGPILTLEKVERQQAGIYQCTADNGVGDPVSVDIRLDVLCKFSFKIF</sequence>
<protein>
    <recommendedName>
        <fullName evidence="3">Ig-like domain-containing protein</fullName>
    </recommendedName>
</protein>
<proteinExistence type="predicted"/>
<dbReference type="VEuPathDB" id="VectorBase:GPPI020967"/>
<dbReference type="InterPro" id="IPR013783">
    <property type="entry name" value="Ig-like_fold"/>
</dbReference>
<dbReference type="EMBL" id="JXJN01009358">
    <property type="status" value="NOT_ANNOTATED_CDS"/>
    <property type="molecule type" value="Genomic_DNA"/>
</dbReference>
<dbReference type="EMBL" id="JXJN01009359">
    <property type="status" value="NOT_ANNOTATED_CDS"/>
    <property type="molecule type" value="Genomic_DNA"/>
</dbReference>
<dbReference type="InterPro" id="IPR036179">
    <property type="entry name" value="Ig-like_dom_sf"/>
</dbReference>
<dbReference type="SUPFAM" id="SSF48726">
    <property type="entry name" value="Immunoglobulin"/>
    <property type="match status" value="1"/>
</dbReference>
<reference evidence="1" key="2">
    <citation type="submission" date="2020-05" db="UniProtKB">
        <authorList>
            <consortium name="EnsemblMetazoa"/>
        </authorList>
    </citation>
    <scope>IDENTIFICATION</scope>
    <source>
        <strain evidence="1">IAEA</strain>
    </source>
</reference>
<dbReference type="STRING" id="67801.A0A1B0B736"/>
<keyword evidence="2" id="KW-1185">Reference proteome</keyword>
<dbReference type="Proteomes" id="UP000092460">
    <property type="component" value="Unassembled WGS sequence"/>
</dbReference>
<evidence type="ECO:0008006" key="3">
    <source>
        <dbReference type="Google" id="ProtNLM"/>
    </source>
</evidence>
<evidence type="ECO:0000313" key="2">
    <source>
        <dbReference type="Proteomes" id="UP000092460"/>
    </source>
</evidence>
<evidence type="ECO:0000313" key="1">
    <source>
        <dbReference type="EnsemblMetazoa" id="GPPI020967-PA"/>
    </source>
</evidence>
<accession>A0A1B0B736</accession>
<name>A0A1B0B736_9MUSC</name>
<dbReference type="EnsemblMetazoa" id="GPPI020967-RA">
    <property type="protein sequence ID" value="GPPI020967-PA"/>
    <property type="gene ID" value="GPPI020967"/>
</dbReference>
<dbReference type="AlphaFoldDB" id="A0A1B0B736"/>
<reference evidence="2" key="1">
    <citation type="submission" date="2015-01" db="EMBL/GenBank/DDBJ databases">
        <authorList>
            <person name="Aksoy S."/>
            <person name="Warren W."/>
            <person name="Wilson R.K."/>
        </authorList>
    </citation>
    <scope>NUCLEOTIDE SEQUENCE [LARGE SCALE GENOMIC DNA]</scope>
    <source>
        <strain evidence="2">IAEA</strain>
    </source>
</reference>
<dbReference type="Gene3D" id="2.60.40.10">
    <property type="entry name" value="Immunoglobulins"/>
    <property type="match status" value="1"/>
</dbReference>